<dbReference type="PANTHER" id="PTHR34116:SF2">
    <property type="entry name" value="THH1_TOM1_TOM3 DOMAIN-CONTAINING PROTEIN"/>
    <property type="match status" value="1"/>
</dbReference>
<evidence type="ECO:0000313" key="2">
    <source>
        <dbReference type="EMBL" id="CAA7396533.1"/>
    </source>
</evidence>
<evidence type="ECO:0000256" key="1">
    <source>
        <dbReference type="SAM" id="Phobius"/>
    </source>
</evidence>
<feature type="transmembrane region" description="Helical" evidence="1">
    <location>
        <begin position="59"/>
        <end position="82"/>
    </location>
</feature>
<sequence>MPLTRSRLTADALGTVSAALSCLFIITALLCVAHSVYFRRCIIRKQRVLPQLAYFNGPWATRIALILIAIWWAAWEIARLSLLRGRGRILADPAWQKGFCKYYVLSNMGFAEPALFLILALLLRASLLNEPGALGRRWNSRTLFWALLICLPLFILHLGILMSSSSSHGVDQLPAYFWSTAYPDLTDERREGVYFCTYPLLSTALVGLYEVILVVYVSYRGVLLVSAVVNIGLKRRVGVLLFSVVACLPLRVALLGISVLLAPGSPGFDGLVFSAFLTLLWCAAVAVWVLVYRPVADSMGLRGLAGAEQDH</sequence>
<dbReference type="PROSITE" id="PS51257">
    <property type="entry name" value="PROKAR_LIPOPROTEIN"/>
    <property type="match status" value="1"/>
</dbReference>
<dbReference type="OrthoDB" id="1869454at2759"/>
<feature type="transmembrane region" description="Helical" evidence="1">
    <location>
        <begin position="237"/>
        <end position="259"/>
    </location>
</feature>
<dbReference type="PANTHER" id="PTHR34116">
    <property type="entry name" value="PLASMINOGEN ACTIVATOR INHIBITOR"/>
    <property type="match status" value="1"/>
</dbReference>
<feature type="transmembrane region" description="Helical" evidence="1">
    <location>
        <begin position="12"/>
        <end position="38"/>
    </location>
</feature>
<feature type="transmembrane region" description="Helical" evidence="1">
    <location>
        <begin position="102"/>
        <end position="123"/>
    </location>
</feature>
<evidence type="ECO:0000313" key="3">
    <source>
        <dbReference type="Proteomes" id="UP000663760"/>
    </source>
</evidence>
<keyword evidence="1" id="KW-0472">Membrane</keyword>
<dbReference type="AlphaFoldDB" id="A0A7I8KFR0"/>
<accession>A0A7I8KFR0</accession>
<keyword evidence="1" id="KW-1133">Transmembrane helix</keyword>
<keyword evidence="1" id="KW-0812">Transmembrane</keyword>
<organism evidence="2 3">
    <name type="scientific">Spirodela intermedia</name>
    <name type="common">Intermediate duckweed</name>
    <dbReference type="NCBI Taxonomy" id="51605"/>
    <lineage>
        <taxon>Eukaryota</taxon>
        <taxon>Viridiplantae</taxon>
        <taxon>Streptophyta</taxon>
        <taxon>Embryophyta</taxon>
        <taxon>Tracheophyta</taxon>
        <taxon>Spermatophyta</taxon>
        <taxon>Magnoliopsida</taxon>
        <taxon>Liliopsida</taxon>
        <taxon>Araceae</taxon>
        <taxon>Lemnoideae</taxon>
        <taxon>Spirodela</taxon>
    </lineage>
</organism>
<feature type="transmembrane region" description="Helical" evidence="1">
    <location>
        <begin position="143"/>
        <end position="162"/>
    </location>
</feature>
<protein>
    <submittedName>
        <fullName evidence="2">Uncharacterized protein</fullName>
    </submittedName>
</protein>
<gene>
    <name evidence="2" type="ORF">SI8410_05007196</name>
</gene>
<feature type="transmembrane region" description="Helical" evidence="1">
    <location>
        <begin position="271"/>
        <end position="292"/>
    </location>
</feature>
<dbReference type="EMBL" id="LR746268">
    <property type="protein sequence ID" value="CAA7396533.1"/>
    <property type="molecule type" value="Genomic_DNA"/>
</dbReference>
<keyword evidence="3" id="KW-1185">Reference proteome</keyword>
<name>A0A7I8KFR0_SPIIN</name>
<dbReference type="Proteomes" id="UP000663760">
    <property type="component" value="Chromosome 5"/>
</dbReference>
<reference evidence="2" key="1">
    <citation type="submission" date="2020-02" db="EMBL/GenBank/DDBJ databases">
        <authorList>
            <person name="Scholz U."/>
            <person name="Mascher M."/>
            <person name="Fiebig A."/>
        </authorList>
    </citation>
    <scope>NUCLEOTIDE SEQUENCE</scope>
</reference>
<proteinExistence type="predicted"/>